<dbReference type="AlphaFoldDB" id="A0A127V900"/>
<dbReference type="KEGG" id="pcm:AY601_0777"/>
<accession>A0A127V900</accession>
<dbReference type="PROSITE" id="PS51257">
    <property type="entry name" value="PROKAR_LIPOPROTEIN"/>
    <property type="match status" value="1"/>
</dbReference>
<evidence type="ECO:0000313" key="4">
    <source>
        <dbReference type="Proteomes" id="UP000071561"/>
    </source>
</evidence>
<proteinExistence type="predicted"/>
<dbReference type="InterPro" id="IPR025510">
    <property type="entry name" value="DUF4397"/>
</dbReference>
<sequence precursor="true">MKTRSVLKNLLKGTAILSLAVLVTSCKKNDVDSSGSANVKVVNASPSSANQGFYLANTAVVNGGLAFANASAYISTNSGNNLVMEFRTDGSSTAYATGKADIRNGSNYTVFLAGDGQAARVKIFEDDRSAPVSGQAKVRFVHLSDAAPANIDIRRSSGENLAANLGRDVATNFATIAPGVLSLQVFAAGQSTSLGNFDLTALAANKIYTVYITGSTANSISVRQITQE</sequence>
<dbReference type="Pfam" id="PF14344">
    <property type="entry name" value="DUF4397"/>
    <property type="match status" value="1"/>
</dbReference>
<organism evidence="3 4">
    <name type="scientific">Pedobacter cryoconitis</name>
    <dbReference type="NCBI Taxonomy" id="188932"/>
    <lineage>
        <taxon>Bacteria</taxon>
        <taxon>Pseudomonadati</taxon>
        <taxon>Bacteroidota</taxon>
        <taxon>Sphingobacteriia</taxon>
        <taxon>Sphingobacteriales</taxon>
        <taxon>Sphingobacteriaceae</taxon>
        <taxon>Pedobacter</taxon>
    </lineage>
</organism>
<feature type="domain" description="DUF4397" evidence="2">
    <location>
        <begin position="37"/>
        <end position="149"/>
    </location>
</feature>
<feature type="signal peptide" evidence="1">
    <location>
        <begin position="1"/>
        <end position="20"/>
    </location>
</feature>
<dbReference type="EMBL" id="CP014504">
    <property type="protein sequence ID" value="AMP97720.1"/>
    <property type="molecule type" value="Genomic_DNA"/>
</dbReference>
<gene>
    <name evidence="3" type="ORF">AY601_0777</name>
</gene>
<protein>
    <recommendedName>
        <fullName evidence="2">DUF4397 domain-containing protein</fullName>
    </recommendedName>
</protein>
<feature type="chain" id="PRO_5007280228" description="DUF4397 domain-containing protein" evidence="1">
    <location>
        <begin position="21"/>
        <end position="228"/>
    </location>
</feature>
<dbReference type="RefSeq" id="WP_068396692.1">
    <property type="nucleotide sequence ID" value="NZ_CP014504.1"/>
</dbReference>
<dbReference type="PATRIC" id="fig|188932.3.peg.800"/>
<dbReference type="Proteomes" id="UP000071561">
    <property type="component" value="Chromosome"/>
</dbReference>
<name>A0A127V900_9SPHI</name>
<keyword evidence="4" id="KW-1185">Reference proteome</keyword>
<evidence type="ECO:0000313" key="3">
    <source>
        <dbReference type="EMBL" id="AMP97720.1"/>
    </source>
</evidence>
<evidence type="ECO:0000259" key="2">
    <source>
        <dbReference type="Pfam" id="PF14344"/>
    </source>
</evidence>
<reference evidence="3 4" key="1">
    <citation type="submission" date="2016-03" db="EMBL/GenBank/DDBJ databases">
        <title>Complete genome sequence of Pedobacter cryoconitis PAMC 27485.</title>
        <authorList>
            <person name="Lee J."/>
            <person name="Kim O.-S."/>
        </authorList>
    </citation>
    <scope>NUCLEOTIDE SEQUENCE [LARGE SCALE GENOMIC DNA]</scope>
    <source>
        <strain evidence="3 4">PAMC 27485</strain>
    </source>
</reference>
<keyword evidence="1" id="KW-0732">Signal</keyword>
<dbReference type="OrthoDB" id="9792011at2"/>
<evidence type="ECO:0000256" key="1">
    <source>
        <dbReference type="SAM" id="SignalP"/>
    </source>
</evidence>